<dbReference type="SUPFAM" id="SSF53448">
    <property type="entry name" value="Nucleotide-diphospho-sugar transferases"/>
    <property type="match status" value="1"/>
</dbReference>
<sequence length="263" mass="29811">MFTIIIPTHDRPVLLQRTLESLIAQTCQDFKIVIVSDSATYIPPYHHLAHFNGRFDYVLRCSGRPGPAPSRDMGQAIATGDYIIFLDDDDTFMPDHLAQLKARLDQGDRPELLFCDLQVQFENRAVTPPEPQGPTHKVSIADATDDSVYIRNRIPNSCIAYRRDVLDGITNNPEMVIYEDWDFLLSVLQKGCTLTHVATDGVVIHKTPADAPENMRRGNTNEELVVKVMMELYLRHPARNMETRLARQALLASANLHFDLSHF</sequence>
<proteinExistence type="predicted"/>
<dbReference type="Proteomes" id="UP000642144">
    <property type="component" value="Unassembled WGS sequence"/>
</dbReference>
<dbReference type="PANTHER" id="PTHR43685">
    <property type="entry name" value="GLYCOSYLTRANSFERASE"/>
    <property type="match status" value="1"/>
</dbReference>
<gene>
    <name evidence="2" type="ORF">GTP69_21465</name>
</gene>
<accession>A0ABW9W5F7</accession>
<evidence type="ECO:0000259" key="1">
    <source>
        <dbReference type="Pfam" id="PF00535"/>
    </source>
</evidence>
<evidence type="ECO:0000313" key="3">
    <source>
        <dbReference type="Proteomes" id="UP000642144"/>
    </source>
</evidence>
<protein>
    <submittedName>
        <fullName evidence="2">Glycosyltransferase</fullName>
    </submittedName>
</protein>
<dbReference type="RefSeq" id="WP_161056758.1">
    <property type="nucleotide sequence ID" value="NZ_WWCT01000019.1"/>
</dbReference>
<dbReference type="InterPro" id="IPR029044">
    <property type="entry name" value="Nucleotide-diphossugar_trans"/>
</dbReference>
<reference evidence="2 3" key="1">
    <citation type="submission" date="2019-12" db="EMBL/GenBank/DDBJ databases">
        <title>Novel species isolated from a subtropical stream in China.</title>
        <authorList>
            <person name="Lu H."/>
        </authorList>
    </citation>
    <scope>NUCLEOTIDE SEQUENCE [LARGE SCALE GENOMIC DNA]</scope>
    <source>
        <strain evidence="2 3">CY42W</strain>
    </source>
</reference>
<name>A0ABW9W5F7_9BURK</name>
<dbReference type="CDD" id="cd00761">
    <property type="entry name" value="Glyco_tranf_GTA_type"/>
    <property type="match status" value="1"/>
</dbReference>
<comment type="caution">
    <text evidence="2">The sequence shown here is derived from an EMBL/GenBank/DDBJ whole genome shotgun (WGS) entry which is preliminary data.</text>
</comment>
<dbReference type="InterPro" id="IPR050834">
    <property type="entry name" value="Glycosyltransf_2"/>
</dbReference>
<feature type="domain" description="Glycosyltransferase 2-like" evidence="1">
    <location>
        <begin position="3"/>
        <end position="108"/>
    </location>
</feature>
<dbReference type="Gene3D" id="3.90.550.10">
    <property type="entry name" value="Spore Coat Polysaccharide Biosynthesis Protein SpsA, Chain A"/>
    <property type="match status" value="1"/>
</dbReference>
<dbReference type="InterPro" id="IPR001173">
    <property type="entry name" value="Glyco_trans_2-like"/>
</dbReference>
<dbReference type="Pfam" id="PF00535">
    <property type="entry name" value="Glycos_transf_2"/>
    <property type="match status" value="1"/>
</dbReference>
<dbReference type="PANTHER" id="PTHR43685:SF2">
    <property type="entry name" value="GLYCOSYLTRANSFERASE 2-LIKE DOMAIN-CONTAINING PROTEIN"/>
    <property type="match status" value="1"/>
</dbReference>
<organism evidence="2 3">
    <name type="scientific">Duganella levis</name>
    <dbReference type="NCBI Taxonomy" id="2692169"/>
    <lineage>
        <taxon>Bacteria</taxon>
        <taxon>Pseudomonadati</taxon>
        <taxon>Pseudomonadota</taxon>
        <taxon>Betaproteobacteria</taxon>
        <taxon>Burkholderiales</taxon>
        <taxon>Oxalobacteraceae</taxon>
        <taxon>Telluria group</taxon>
        <taxon>Duganella</taxon>
    </lineage>
</organism>
<dbReference type="EMBL" id="WWCT01000019">
    <property type="protein sequence ID" value="MYN28977.1"/>
    <property type="molecule type" value="Genomic_DNA"/>
</dbReference>
<keyword evidence="3" id="KW-1185">Reference proteome</keyword>
<evidence type="ECO:0000313" key="2">
    <source>
        <dbReference type="EMBL" id="MYN28977.1"/>
    </source>
</evidence>